<protein>
    <recommendedName>
        <fullName evidence="4">Lipoprotein</fullName>
    </recommendedName>
</protein>
<accession>A0ABY3CDK9</accession>
<dbReference type="EMBL" id="RYFG02000025">
    <property type="protein sequence ID" value="TRX00716.1"/>
    <property type="molecule type" value="Genomic_DNA"/>
</dbReference>
<evidence type="ECO:0000256" key="1">
    <source>
        <dbReference type="SAM" id="SignalP"/>
    </source>
</evidence>
<dbReference type="Proteomes" id="UP000733744">
    <property type="component" value="Unassembled WGS sequence"/>
</dbReference>
<organism evidence="2 3">
    <name type="scientific">Candidatus Methylobacter oryzae</name>
    <dbReference type="NCBI Taxonomy" id="2497749"/>
    <lineage>
        <taxon>Bacteria</taxon>
        <taxon>Pseudomonadati</taxon>
        <taxon>Pseudomonadota</taxon>
        <taxon>Gammaproteobacteria</taxon>
        <taxon>Methylococcales</taxon>
        <taxon>Methylococcaceae</taxon>
        <taxon>Methylobacter</taxon>
    </lineage>
</organism>
<dbReference type="RefSeq" id="WP_127026811.1">
    <property type="nucleotide sequence ID" value="NZ_RYFG02000025.1"/>
</dbReference>
<evidence type="ECO:0008006" key="4">
    <source>
        <dbReference type="Google" id="ProtNLM"/>
    </source>
</evidence>
<evidence type="ECO:0000313" key="2">
    <source>
        <dbReference type="EMBL" id="TRX00716.1"/>
    </source>
</evidence>
<comment type="caution">
    <text evidence="2">The sequence shown here is derived from an EMBL/GenBank/DDBJ whole genome shotgun (WGS) entry which is preliminary data.</text>
</comment>
<keyword evidence="3" id="KW-1185">Reference proteome</keyword>
<evidence type="ECO:0000313" key="3">
    <source>
        <dbReference type="Proteomes" id="UP000733744"/>
    </source>
</evidence>
<feature type="chain" id="PRO_5045778355" description="Lipoprotein" evidence="1">
    <location>
        <begin position="22"/>
        <end position="73"/>
    </location>
</feature>
<dbReference type="PROSITE" id="PS51257">
    <property type="entry name" value="PROKAR_LIPOPROTEIN"/>
    <property type="match status" value="1"/>
</dbReference>
<reference evidence="2 3" key="1">
    <citation type="journal article" date="2019" name="Antonie Van Leeuwenhoek">
        <title>Description of 'Ca. Methylobacter oryzae' KRF1, a novel species from the environmentally important Methylobacter clade 2.</title>
        <authorList>
            <person name="Khatri K."/>
            <person name="Mohite J.A."/>
            <person name="Pandit P.S."/>
            <person name="Bahulikar R."/>
            <person name="Rahalkar M.C."/>
        </authorList>
    </citation>
    <scope>NUCLEOTIDE SEQUENCE [LARGE SCALE GENOMIC DNA]</scope>
    <source>
        <strain evidence="2 3">KRF1</strain>
    </source>
</reference>
<name>A0ABY3CDK9_9GAMM</name>
<keyword evidence="1" id="KW-0732">Signal</keyword>
<proteinExistence type="predicted"/>
<sequence>MKLIVNIVLAVLLLASVIGCGKKDDTPAPPPAKAAETGVFKEQMEALDQAKQVGQILQDGADQQRQKIEEQSQ</sequence>
<gene>
    <name evidence="2" type="ORF">EKO24_005185</name>
</gene>
<feature type="signal peptide" evidence="1">
    <location>
        <begin position="1"/>
        <end position="21"/>
    </location>
</feature>